<evidence type="ECO:0000256" key="5">
    <source>
        <dbReference type="ARBA" id="ARBA00022989"/>
    </source>
</evidence>
<feature type="transmembrane region" description="Helical" evidence="9">
    <location>
        <begin position="201"/>
        <end position="226"/>
    </location>
</feature>
<dbReference type="Gene3D" id="1.20.120.1200">
    <property type="entry name" value="NADH-ubiquinone/plastoquinone oxidoreductase chain 6, subunit NuoJ"/>
    <property type="match status" value="1"/>
</dbReference>
<feature type="transmembrane region" description="Helical" evidence="9">
    <location>
        <begin position="751"/>
        <end position="770"/>
    </location>
</feature>
<feature type="transmembrane region" description="Helical" evidence="9">
    <location>
        <begin position="655"/>
        <end position="674"/>
    </location>
</feature>
<dbReference type="GO" id="GO:0005886">
    <property type="term" value="C:plasma membrane"/>
    <property type="evidence" value="ECO:0007669"/>
    <property type="project" value="UniProtKB-SubCell"/>
</dbReference>
<feature type="transmembrane region" description="Helical" evidence="9">
    <location>
        <begin position="695"/>
        <end position="714"/>
    </location>
</feature>
<feature type="transmembrane region" description="Helical" evidence="9">
    <location>
        <begin position="160"/>
        <end position="181"/>
    </location>
</feature>
<evidence type="ECO:0000259" key="11">
    <source>
        <dbReference type="Pfam" id="PF04039"/>
    </source>
</evidence>
<feature type="domain" description="MrpA C-terminal/MbhD" evidence="12">
    <location>
        <begin position="614"/>
        <end position="679"/>
    </location>
</feature>
<feature type="region of interest" description="Disordered" evidence="8">
    <location>
        <begin position="959"/>
        <end position="982"/>
    </location>
</feature>
<dbReference type="InterPro" id="IPR007182">
    <property type="entry name" value="MnhB"/>
</dbReference>
<dbReference type="PANTHER" id="PTHR43373:SF1">
    <property type="entry name" value="NA(+)_H(+) ANTIPORTER SUBUNIT A"/>
    <property type="match status" value="1"/>
</dbReference>
<dbReference type="InterPro" id="IPR042106">
    <property type="entry name" value="Nuo/plastoQ_OxRdtase_6_NuoJ"/>
</dbReference>
<dbReference type="RefSeq" id="WP_160874419.1">
    <property type="nucleotide sequence ID" value="NZ_WUEK01000001.1"/>
</dbReference>
<dbReference type="Pfam" id="PF13244">
    <property type="entry name" value="MbhD"/>
    <property type="match status" value="1"/>
</dbReference>
<feature type="domain" description="Na+/H+ antiporter MnhB subunit-related protein" evidence="11">
    <location>
        <begin position="816"/>
        <end position="939"/>
    </location>
</feature>
<evidence type="ECO:0000256" key="9">
    <source>
        <dbReference type="SAM" id="Phobius"/>
    </source>
</evidence>
<feature type="transmembrane region" description="Helical" evidence="9">
    <location>
        <begin position="568"/>
        <end position="587"/>
    </location>
</feature>
<feature type="transmembrane region" description="Helical" evidence="9">
    <location>
        <begin position="363"/>
        <end position="385"/>
    </location>
</feature>
<keyword evidence="15" id="KW-1185">Reference proteome</keyword>
<protein>
    <submittedName>
        <fullName evidence="14">Na+/H+ antiporter subunit A</fullName>
    </submittedName>
</protein>
<feature type="transmembrane region" description="Helical" evidence="9">
    <location>
        <begin position="632"/>
        <end position="649"/>
    </location>
</feature>
<dbReference type="Proteomes" id="UP000473325">
    <property type="component" value="Unassembled WGS sequence"/>
</dbReference>
<dbReference type="AlphaFoldDB" id="A0A6L7ELM7"/>
<sequence length="982" mass="103357">MLLLVLCHAVAALLAPFVAGRIGRWVFLPLALVPTATVVWALTHTRTVLDGDRVTQRVTWVPDLGMDIDLSMGALQWLLVLVVAGIGALVLAYCTWYFRAGSPHLASFAGHLTAFMGAMLGLVVSDNLLVLFVFWELTTVFSFLLIGFDPGKRASRLAALQALVVTTLGGLAMLVGFLVLGHEAGTLSISGLLADPPRGTAVTVGVMLVLLGALSKSAQVPLHFWLPGAMAAPTPVSAYLHAASMVKAGLFLVSVLAPGFSTVPGWHLVLLTLGTLTMLVGGWRALRQIDIKLLLAYGTVSQLGFLMVLLSIGSRTAALAGLGLLLAHAMFKATLFLCVGIVDTLTGTRDLHKLSGVGRQLPVVAVAATLAGLSMVGFPPLLGFIAKETMWAALLELAHGETAGVPSYAGWLVLAGLAVGSTFTVGYTARFVWGAFATKPGVEPTEVRPLAAGFAAPPVVLALAGLVLGFAGAALTTAIAPYADTLVAGEHEEYLALWHGWELPLLFSALTLLAGAGLFAARDRVCHLQARTHPPVSAEQVYRAAMRAVDRSAIEVTGFVQRGSVTTYLTVVLVVVLAVPGSALVAALVSSLGGDGPGIDVVAWDRAAQPVVGVIMLAAAVMTVRSRRRLRAVILAGITGYGCALLFLVHGAPDIAMTQVLVETVTLVVFVLVLRRLPEYFTDRPLRPVRYARMALAAGVGVAVAGFLLVAGSGRTAEPISSQFAKAAYDFGYGRNVVNVTLVDIRAWDTFGEISVLVVAATGVASLIFLDSRSSGIRRVFDVPYPEGVDRQAARPGRRVWLPGPRTLSPERRSIVFEVVTRLLFPTVVVFSIYLLIAGHNLPGGGFAAGMVTGLALMVRYLAGGRYELDEAAPVDAGVLIGTGLFVAALSGLGPVAFGGSVLQTADVYVDLPLLGEIHLVSSIGFDIGVYLVVVGLVLDLLRTFGSRLDRQILRAEREAAEGVDSEDSRSRERRERAEVSG</sequence>
<feature type="transmembrane region" description="Helical" evidence="9">
    <location>
        <begin position="318"/>
        <end position="342"/>
    </location>
</feature>
<feature type="transmembrane region" description="Helical" evidence="9">
    <location>
        <begin position="105"/>
        <end position="123"/>
    </location>
</feature>
<feature type="transmembrane region" description="Helical" evidence="9">
    <location>
        <begin position="503"/>
        <end position="521"/>
    </location>
</feature>
<dbReference type="InterPro" id="IPR025383">
    <property type="entry name" value="MrpA_C/MbhD"/>
</dbReference>
<feature type="transmembrane region" description="Helical" evidence="9">
    <location>
        <begin position="293"/>
        <end position="312"/>
    </location>
</feature>
<evidence type="ECO:0000256" key="1">
    <source>
        <dbReference type="ARBA" id="ARBA00004651"/>
    </source>
</evidence>
<feature type="transmembrane region" description="Helical" evidence="9">
    <location>
        <begin position="129"/>
        <end position="148"/>
    </location>
</feature>
<dbReference type="PRINTS" id="PR01434">
    <property type="entry name" value="NADHDHGNASE5"/>
</dbReference>
<feature type="transmembrane region" description="Helical" evidence="9">
    <location>
        <begin position="74"/>
        <end position="98"/>
    </location>
</feature>
<feature type="domain" description="MrpA C-terminal/MbhE" evidence="13">
    <location>
        <begin position="687"/>
        <end position="768"/>
    </location>
</feature>
<evidence type="ECO:0000259" key="12">
    <source>
        <dbReference type="Pfam" id="PF13244"/>
    </source>
</evidence>
<feature type="transmembrane region" description="Helical" evidence="9">
    <location>
        <begin position="266"/>
        <end position="286"/>
    </location>
</feature>
<organism evidence="14 15">
    <name type="scientific">Nocardioides flavescens</name>
    <dbReference type="NCBI Taxonomy" id="2691959"/>
    <lineage>
        <taxon>Bacteria</taxon>
        <taxon>Bacillati</taxon>
        <taxon>Actinomycetota</taxon>
        <taxon>Actinomycetes</taxon>
        <taxon>Propionibacteriales</taxon>
        <taxon>Nocardioidaceae</taxon>
        <taxon>Nocardioides</taxon>
    </lineage>
</organism>
<evidence type="ECO:0000259" key="10">
    <source>
        <dbReference type="Pfam" id="PF00361"/>
    </source>
</evidence>
<comment type="caution">
    <text evidence="14">The sequence shown here is derived from an EMBL/GenBank/DDBJ whole genome shotgun (WGS) entry which is preliminary data.</text>
</comment>
<feature type="transmembrane region" description="Helical" evidence="9">
    <location>
        <begin position="607"/>
        <end position="625"/>
    </location>
</feature>
<dbReference type="InterPro" id="IPR046806">
    <property type="entry name" value="MrpA_C/MbhE"/>
</dbReference>
<feature type="transmembrane region" description="Helical" evidence="9">
    <location>
        <begin position="450"/>
        <end position="483"/>
    </location>
</feature>
<feature type="transmembrane region" description="Helical" evidence="9">
    <location>
        <begin position="875"/>
        <end position="898"/>
    </location>
</feature>
<dbReference type="EMBL" id="WUEK01000001">
    <property type="protein sequence ID" value="MXG88217.1"/>
    <property type="molecule type" value="Genomic_DNA"/>
</dbReference>
<keyword evidence="2" id="KW-0813">Transport</keyword>
<name>A0A6L7ELM7_9ACTN</name>
<feature type="transmembrane region" description="Helical" evidence="9">
    <location>
        <begin position="918"/>
        <end position="942"/>
    </location>
</feature>
<accession>A0A6L7ELM7</accession>
<dbReference type="PANTHER" id="PTHR43373">
    <property type="entry name" value="NA(+)/H(+) ANTIPORTER SUBUNIT"/>
    <property type="match status" value="1"/>
</dbReference>
<feature type="transmembrane region" description="Helical" evidence="9">
    <location>
        <begin position="815"/>
        <end position="837"/>
    </location>
</feature>
<evidence type="ECO:0000256" key="4">
    <source>
        <dbReference type="ARBA" id="ARBA00022692"/>
    </source>
</evidence>
<feature type="transmembrane region" description="Helical" evidence="9">
    <location>
        <begin position="843"/>
        <end position="863"/>
    </location>
</feature>
<dbReference type="NCBIfam" id="NF009284">
    <property type="entry name" value="PRK12644.1"/>
    <property type="match status" value="1"/>
</dbReference>
<comment type="subcellular location">
    <subcellularLocation>
        <location evidence="1">Cell membrane</location>
        <topology evidence="1">Multi-pass membrane protein</topology>
    </subcellularLocation>
    <subcellularLocation>
        <location evidence="7">Membrane</location>
        <topology evidence="7">Multi-pass membrane protein</topology>
    </subcellularLocation>
</comment>
<keyword evidence="4 7" id="KW-0812">Transmembrane</keyword>
<feature type="domain" description="NADH:quinone oxidoreductase/Mrp antiporter transmembrane" evidence="10">
    <location>
        <begin position="125"/>
        <end position="396"/>
    </location>
</feature>
<evidence type="ECO:0000256" key="6">
    <source>
        <dbReference type="ARBA" id="ARBA00023136"/>
    </source>
</evidence>
<reference evidence="14 15" key="1">
    <citation type="submission" date="2019-12" db="EMBL/GenBank/DDBJ databases">
        <authorList>
            <person name="Kun Z."/>
        </authorList>
    </citation>
    <scope>NUCLEOTIDE SEQUENCE [LARGE SCALE GENOMIC DNA]</scope>
    <source>
        <strain evidence="14 15">YIM 123512</strain>
    </source>
</reference>
<evidence type="ECO:0000256" key="2">
    <source>
        <dbReference type="ARBA" id="ARBA00022448"/>
    </source>
</evidence>
<dbReference type="Pfam" id="PF04039">
    <property type="entry name" value="MnhB"/>
    <property type="match status" value="1"/>
</dbReference>
<evidence type="ECO:0000313" key="14">
    <source>
        <dbReference type="EMBL" id="MXG88217.1"/>
    </source>
</evidence>
<gene>
    <name evidence="14" type="ORF">GRQ65_01470</name>
</gene>
<feature type="transmembrane region" description="Helical" evidence="9">
    <location>
        <begin position="405"/>
        <end position="429"/>
    </location>
</feature>
<keyword evidence="5 9" id="KW-1133">Transmembrane helix</keyword>
<dbReference type="InterPro" id="IPR050616">
    <property type="entry name" value="CPA3_Na-H_Antiporter_A"/>
</dbReference>
<evidence type="ECO:0000259" key="13">
    <source>
        <dbReference type="Pfam" id="PF20501"/>
    </source>
</evidence>
<dbReference type="Pfam" id="PF20501">
    <property type="entry name" value="MbhE"/>
    <property type="match status" value="1"/>
</dbReference>
<dbReference type="Pfam" id="PF00361">
    <property type="entry name" value="Proton_antipo_M"/>
    <property type="match status" value="1"/>
</dbReference>
<evidence type="ECO:0000256" key="7">
    <source>
        <dbReference type="RuleBase" id="RU000320"/>
    </source>
</evidence>
<keyword evidence="3" id="KW-1003">Cell membrane</keyword>
<evidence type="ECO:0000256" key="8">
    <source>
        <dbReference type="SAM" id="MobiDB-lite"/>
    </source>
</evidence>
<keyword evidence="6 9" id="KW-0472">Membrane</keyword>
<evidence type="ECO:0000313" key="15">
    <source>
        <dbReference type="Proteomes" id="UP000473325"/>
    </source>
</evidence>
<proteinExistence type="predicted"/>
<dbReference type="InterPro" id="IPR001750">
    <property type="entry name" value="ND/Mrp_TM"/>
</dbReference>
<evidence type="ECO:0000256" key="3">
    <source>
        <dbReference type="ARBA" id="ARBA00022475"/>
    </source>
</evidence>